<protein>
    <submittedName>
        <fullName evidence="2">Uncharacterized protein</fullName>
    </submittedName>
</protein>
<organism evidence="2 3">
    <name type="scientific">Actinomycetospora chibensis</name>
    <dbReference type="NCBI Taxonomy" id="663606"/>
    <lineage>
        <taxon>Bacteria</taxon>
        <taxon>Bacillati</taxon>
        <taxon>Actinomycetota</taxon>
        <taxon>Actinomycetes</taxon>
        <taxon>Pseudonocardiales</taxon>
        <taxon>Pseudonocardiaceae</taxon>
        <taxon>Actinomycetospora</taxon>
    </lineage>
</organism>
<dbReference type="Proteomes" id="UP001595909">
    <property type="component" value="Unassembled WGS sequence"/>
</dbReference>
<evidence type="ECO:0000313" key="2">
    <source>
        <dbReference type="EMBL" id="MFC4834144.1"/>
    </source>
</evidence>
<dbReference type="EMBL" id="JBHSIM010000038">
    <property type="protein sequence ID" value="MFC4834144.1"/>
    <property type="molecule type" value="Genomic_DNA"/>
</dbReference>
<reference evidence="3" key="1">
    <citation type="journal article" date="2019" name="Int. J. Syst. Evol. Microbiol.">
        <title>The Global Catalogue of Microorganisms (GCM) 10K type strain sequencing project: providing services to taxonomists for standard genome sequencing and annotation.</title>
        <authorList>
            <consortium name="The Broad Institute Genomics Platform"/>
            <consortium name="The Broad Institute Genome Sequencing Center for Infectious Disease"/>
            <person name="Wu L."/>
            <person name="Ma J."/>
        </authorList>
    </citation>
    <scope>NUCLEOTIDE SEQUENCE [LARGE SCALE GENOMIC DNA]</scope>
    <source>
        <strain evidence="3">CCUG 50347</strain>
    </source>
</reference>
<evidence type="ECO:0000313" key="3">
    <source>
        <dbReference type="Proteomes" id="UP001595909"/>
    </source>
</evidence>
<gene>
    <name evidence="2" type="ORF">ACFPEL_17140</name>
</gene>
<sequence length="48" mass="4997">MSSDPKVPTEKNPDTAPDADPEEVDPAFDIDLEPDEQGLAGSGEEPSG</sequence>
<feature type="compositionally biased region" description="Acidic residues" evidence="1">
    <location>
        <begin position="17"/>
        <end position="36"/>
    </location>
</feature>
<evidence type="ECO:0000256" key="1">
    <source>
        <dbReference type="SAM" id="MobiDB-lite"/>
    </source>
</evidence>
<dbReference type="RefSeq" id="WP_274190568.1">
    <property type="nucleotide sequence ID" value="NZ_BAABHN010000038.1"/>
</dbReference>
<keyword evidence="3" id="KW-1185">Reference proteome</keyword>
<proteinExistence type="predicted"/>
<comment type="caution">
    <text evidence="2">The sequence shown here is derived from an EMBL/GenBank/DDBJ whole genome shotgun (WGS) entry which is preliminary data.</text>
</comment>
<name>A0ABV9RKS7_9PSEU</name>
<feature type="region of interest" description="Disordered" evidence="1">
    <location>
        <begin position="1"/>
        <end position="48"/>
    </location>
</feature>
<accession>A0ABV9RKS7</accession>